<feature type="non-terminal residue" evidence="3">
    <location>
        <position position="85"/>
    </location>
</feature>
<dbReference type="SUPFAM" id="SSF52518">
    <property type="entry name" value="Thiamin diphosphate-binding fold (THDP-binding)"/>
    <property type="match status" value="1"/>
</dbReference>
<comment type="caution">
    <text evidence="3">The sequence shown here is derived from an EMBL/GenBank/DDBJ whole genome shotgun (WGS) entry which is preliminary data.</text>
</comment>
<reference evidence="3" key="1">
    <citation type="submission" date="2020-04" db="EMBL/GenBank/DDBJ databases">
        <title>Deep metagenomics examines the oral microbiome during advanced dental caries in children, revealing novel taxa and co-occurrences with host molecules.</title>
        <authorList>
            <person name="Baker J.L."/>
            <person name="Morton J.T."/>
            <person name="Dinis M."/>
            <person name="Alvarez R."/>
            <person name="Tran N.C."/>
            <person name="Knight R."/>
            <person name="Edlund A."/>
        </authorList>
    </citation>
    <scope>NUCLEOTIDE SEQUENCE</scope>
    <source>
        <strain evidence="3">JCVI_22A_bin.2</strain>
    </source>
</reference>
<feature type="domain" description="Transketolase-like pyrimidine-binding" evidence="2">
    <location>
        <begin position="5"/>
        <end position="84"/>
    </location>
</feature>
<evidence type="ECO:0000256" key="1">
    <source>
        <dbReference type="ARBA" id="ARBA00022679"/>
    </source>
</evidence>
<dbReference type="Proteomes" id="UP000772566">
    <property type="component" value="Unassembled WGS sequence"/>
</dbReference>
<evidence type="ECO:0000313" key="4">
    <source>
        <dbReference type="Proteomes" id="UP000772566"/>
    </source>
</evidence>
<gene>
    <name evidence="3" type="ORF">HXK23_04550</name>
</gene>
<protein>
    <submittedName>
        <fullName evidence="3">Transketolase family protein</fullName>
    </submittedName>
</protein>
<dbReference type="GO" id="GO:0000287">
    <property type="term" value="F:magnesium ion binding"/>
    <property type="evidence" value="ECO:0007669"/>
    <property type="project" value="UniProtKB-ARBA"/>
</dbReference>
<proteinExistence type="predicted"/>
<name>A0A931E3G6_9ACTN</name>
<dbReference type="PANTHER" id="PTHR43195:SF1">
    <property type="entry name" value="FI06132P-RELATED"/>
    <property type="match status" value="1"/>
</dbReference>
<keyword evidence="1" id="KW-0808">Transferase</keyword>
<dbReference type="Pfam" id="PF02779">
    <property type="entry name" value="Transket_pyr"/>
    <property type="match status" value="1"/>
</dbReference>
<dbReference type="GO" id="GO:0004802">
    <property type="term" value="F:transketolase activity"/>
    <property type="evidence" value="ECO:0007669"/>
    <property type="project" value="TreeGrafter"/>
</dbReference>
<accession>A0A931E3G6</accession>
<dbReference type="InterPro" id="IPR051424">
    <property type="entry name" value="Transketolase-like"/>
</dbReference>
<dbReference type="AlphaFoldDB" id="A0A931E3G6"/>
<dbReference type="Gene3D" id="3.40.50.970">
    <property type="match status" value="1"/>
</dbReference>
<dbReference type="InterPro" id="IPR029061">
    <property type="entry name" value="THDP-binding"/>
</dbReference>
<dbReference type="InterPro" id="IPR005475">
    <property type="entry name" value="Transketolase-like_Pyr-bd"/>
</dbReference>
<evidence type="ECO:0000259" key="2">
    <source>
        <dbReference type="Pfam" id="PF02779"/>
    </source>
</evidence>
<dbReference type="EMBL" id="JABZGT010000265">
    <property type="protein sequence ID" value="MBF4809473.1"/>
    <property type="molecule type" value="Genomic_DNA"/>
</dbReference>
<dbReference type="GO" id="GO:0030976">
    <property type="term" value="F:thiamine pyrophosphate binding"/>
    <property type="evidence" value="ECO:0007669"/>
    <property type="project" value="TreeGrafter"/>
</dbReference>
<dbReference type="CDD" id="cd07033">
    <property type="entry name" value="TPP_PYR_DXS_TK_like"/>
    <property type="match status" value="1"/>
</dbReference>
<dbReference type="PANTHER" id="PTHR43195">
    <property type="entry name" value="TRANSKETOLASE"/>
    <property type="match status" value="1"/>
</dbReference>
<evidence type="ECO:0000313" key="3">
    <source>
        <dbReference type="EMBL" id="MBF4809473.1"/>
    </source>
</evidence>
<organism evidence="3 4">
    <name type="scientific">Lancefieldella parvula</name>
    <dbReference type="NCBI Taxonomy" id="1382"/>
    <lineage>
        <taxon>Bacteria</taxon>
        <taxon>Bacillati</taxon>
        <taxon>Actinomycetota</taxon>
        <taxon>Coriobacteriia</taxon>
        <taxon>Coriobacteriales</taxon>
        <taxon>Atopobiaceae</taxon>
        <taxon>Lancefieldella</taxon>
    </lineage>
</organism>
<sequence length="85" mass="9093">MADVQKIATREAYGKALVELGKEHDDLLVFDADLAEATRSGKYGEEYPDRFVDCGIAEANMIGMAAGVAATGHKVFATSFAMFTS</sequence>